<reference evidence="18" key="1">
    <citation type="journal article" date="2020" name="Stud. Mycol.">
        <title>101 Dothideomycetes genomes: a test case for predicting lifestyles and emergence of pathogens.</title>
        <authorList>
            <person name="Haridas S."/>
            <person name="Albert R."/>
            <person name="Binder M."/>
            <person name="Bloem J."/>
            <person name="Labutti K."/>
            <person name="Salamov A."/>
            <person name="Andreopoulos B."/>
            <person name="Baker S."/>
            <person name="Barry K."/>
            <person name="Bills G."/>
            <person name="Bluhm B."/>
            <person name="Cannon C."/>
            <person name="Castanera R."/>
            <person name="Culley D."/>
            <person name="Daum C."/>
            <person name="Ezra D."/>
            <person name="Gonzalez J."/>
            <person name="Henrissat B."/>
            <person name="Kuo A."/>
            <person name="Liang C."/>
            <person name="Lipzen A."/>
            <person name="Lutzoni F."/>
            <person name="Magnuson J."/>
            <person name="Mondo S."/>
            <person name="Nolan M."/>
            <person name="Ohm R."/>
            <person name="Pangilinan J."/>
            <person name="Park H.-J."/>
            <person name="Ramirez L."/>
            <person name="Alfaro M."/>
            <person name="Sun H."/>
            <person name="Tritt A."/>
            <person name="Yoshinaga Y."/>
            <person name="Zwiers L.-H."/>
            <person name="Turgeon B."/>
            <person name="Goodwin S."/>
            <person name="Spatafora J."/>
            <person name="Crous P."/>
            <person name="Grigoriev I."/>
        </authorList>
    </citation>
    <scope>NUCLEOTIDE SEQUENCE</scope>
    <source>
        <strain evidence="18">CBS 379.55</strain>
    </source>
</reference>
<name>A0A6A6JVD8_WESOR</name>
<dbReference type="InterPro" id="IPR006689">
    <property type="entry name" value="Small_GTPase_ARF/SAR"/>
</dbReference>
<keyword evidence="11" id="KW-0342">GTP-binding</keyword>
<dbReference type="PROSITE" id="PS51421">
    <property type="entry name" value="RAS"/>
    <property type="match status" value="1"/>
</dbReference>
<evidence type="ECO:0000256" key="13">
    <source>
        <dbReference type="ARBA" id="ARBA00023288"/>
    </source>
</evidence>
<evidence type="ECO:0000256" key="11">
    <source>
        <dbReference type="ARBA" id="ARBA00023134"/>
    </source>
</evidence>
<organism evidence="18 19">
    <name type="scientific">Westerdykella ornata</name>
    <dbReference type="NCBI Taxonomy" id="318751"/>
    <lineage>
        <taxon>Eukaryota</taxon>
        <taxon>Fungi</taxon>
        <taxon>Dikarya</taxon>
        <taxon>Ascomycota</taxon>
        <taxon>Pezizomycotina</taxon>
        <taxon>Dothideomycetes</taxon>
        <taxon>Pleosporomycetidae</taxon>
        <taxon>Pleosporales</taxon>
        <taxon>Sporormiaceae</taxon>
        <taxon>Westerdykella</taxon>
    </lineage>
</organism>
<feature type="region of interest" description="Disordered" evidence="17">
    <location>
        <begin position="813"/>
        <end position="835"/>
    </location>
</feature>
<dbReference type="CDD" id="cd01867">
    <property type="entry name" value="Rab8_Rab10_Rab13_like"/>
    <property type="match status" value="1"/>
</dbReference>
<evidence type="ECO:0000256" key="16">
    <source>
        <dbReference type="SAM" id="Coils"/>
    </source>
</evidence>
<dbReference type="GO" id="GO:0005741">
    <property type="term" value="C:mitochondrial outer membrane"/>
    <property type="evidence" value="ECO:0007669"/>
    <property type="project" value="TreeGrafter"/>
</dbReference>
<comment type="subcellular location">
    <subcellularLocation>
        <location evidence="2">Cell membrane</location>
        <topology evidence="2">Lipid-anchor</topology>
        <orientation evidence="2">Cytoplasmic side</orientation>
    </subcellularLocation>
    <subcellularLocation>
        <location evidence="1">Mitochondrion membrane</location>
        <topology evidence="1">Multi-pass membrane protein</topology>
    </subcellularLocation>
</comment>
<dbReference type="GeneID" id="54553287"/>
<dbReference type="EMBL" id="ML986485">
    <property type="protein sequence ID" value="KAF2280073.1"/>
    <property type="molecule type" value="Genomic_DNA"/>
</dbReference>
<keyword evidence="13" id="KW-0449">Lipoprotein</keyword>
<evidence type="ECO:0000256" key="14">
    <source>
        <dbReference type="ARBA" id="ARBA00023289"/>
    </source>
</evidence>
<keyword evidence="10" id="KW-0496">Mitochondrion</keyword>
<evidence type="ECO:0000256" key="7">
    <source>
        <dbReference type="ARBA" id="ARBA00022741"/>
    </source>
</evidence>
<keyword evidence="6" id="KW-0812">Transmembrane</keyword>
<sequence>MSFVVDQVRQIDSRLDALHLARQQPGDSFWVTEEEAHDWSSAERFAHLQRLIKSLSATSSPKQSLVGVDRIVDILDEAKLGTQWQPLIQGGGDTRYQKPQRAETSYEHELEWLLLSKATAQAYGAVLNAVLEQALPLEDHIWYWEDIASSYRYAGLYSMQTSPIRLWNWYLDIVHDVRKRGARRGIALTDGWRQFYGLVKEAVTERSIVHIQRKVVSPLALAQNEAKRKAKALKGIRLRCANALGLLLGEGLSYESSHGKGLEVLDAESTEPENRHKWKGTVARNISLMDAVLHTLNDGSQVKFDEAVAAITEEDHYFEPHEASGEEFSISTVFLQPADVARRLRGVLTQALPTYTATYRARVKRSGRPSRLIRYWLPASILLVSSTTIVRIVVNRKEDILAWIREFGRTCIDFWSNWVVEPVKKVIGTIRHDEGSEVSILSKRSLEGDRASLERMVIDFAVANREGPPLTETHIAALRAKVREGDLTPILKAYEKDMQRPVMGAIRGNLISALLIQVQKTKVDVEVAMAGIDSILKSQELLFGFIGLTPGLLVTVGAYRWLRGVFSNQNSLEAWRRQGQLVIKLRNIDRILVGSMGNTNEYGEISYEDQGLLLFEVHRLRQTASGILPRRIFHDLLEDLSELAENRNGLERQRRVVERISEDSFTPSFITTIGIDFKIRTIELDGKRVKLQIWDTAGQERFRTITTAYYRGAMGILLVYDVTDERSFNNIRTWFSNVEQHATEGVNKILIGNKCDWEEKRAVSTEQGQKLADELGIPFLEVSAKSNINIDKAFYSLAADIKKRLIDSAKNDGPSTSVNVGDAGQGAGTTGKTCC</sequence>
<dbReference type="Proteomes" id="UP000800097">
    <property type="component" value="Unassembled WGS sequence"/>
</dbReference>
<evidence type="ECO:0000256" key="4">
    <source>
        <dbReference type="ARBA" id="ARBA00022448"/>
    </source>
</evidence>
<dbReference type="OrthoDB" id="413313at2759"/>
<evidence type="ECO:0000256" key="1">
    <source>
        <dbReference type="ARBA" id="ARBA00004225"/>
    </source>
</evidence>
<dbReference type="NCBIfam" id="TIGR00231">
    <property type="entry name" value="small_GTP"/>
    <property type="match status" value="1"/>
</dbReference>
<gene>
    <name evidence="18" type="ORF">EI97DRAFT_447676</name>
</gene>
<dbReference type="InterPro" id="IPR027417">
    <property type="entry name" value="P-loop_NTPase"/>
</dbReference>
<dbReference type="SUPFAM" id="SSF52540">
    <property type="entry name" value="P-loop containing nucleoside triphosphate hydrolases"/>
    <property type="match status" value="1"/>
</dbReference>
<keyword evidence="9" id="KW-1133">Transmembrane helix</keyword>
<dbReference type="InterPro" id="IPR001806">
    <property type="entry name" value="Small_GTPase"/>
</dbReference>
<keyword evidence="7" id="KW-0547">Nucleotide-binding</keyword>
<proteinExistence type="inferred from homology"/>
<keyword evidence="5" id="KW-1003">Cell membrane</keyword>
<dbReference type="InterPro" id="IPR005225">
    <property type="entry name" value="Small_GTP-bd"/>
</dbReference>
<feature type="coiled-coil region" evidence="16">
    <location>
        <begin position="633"/>
        <end position="660"/>
    </location>
</feature>
<keyword evidence="19" id="KW-1185">Reference proteome</keyword>
<dbReference type="PANTHER" id="PTHR28234:SF1">
    <property type="entry name" value="NUCLEAR CONTROL OF ATPASE PROTEIN 2"/>
    <property type="match status" value="1"/>
</dbReference>
<evidence type="ECO:0000256" key="5">
    <source>
        <dbReference type="ARBA" id="ARBA00022475"/>
    </source>
</evidence>
<evidence type="ECO:0000256" key="9">
    <source>
        <dbReference type="ARBA" id="ARBA00022989"/>
    </source>
</evidence>
<dbReference type="GO" id="GO:0005886">
    <property type="term" value="C:plasma membrane"/>
    <property type="evidence" value="ECO:0007669"/>
    <property type="project" value="UniProtKB-SubCell"/>
</dbReference>
<dbReference type="GO" id="GO:0015031">
    <property type="term" value="P:protein transport"/>
    <property type="evidence" value="ECO:0007669"/>
    <property type="project" value="UniProtKB-KW"/>
</dbReference>
<keyword evidence="4" id="KW-0813">Transport</keyword>
<evidence type="ECO:0000256" key="3">
    <source>
        <dbReference type="ARBA" id="ARBA00006270"/>
    </source>
</evidence>
<accession>A0A6A6JVD8</accession>
<evidence type="ECO:0000256" key="12">
    <source>
        <dbReference type="ARBA" id="ARBA00023136"/>
    </source>
</evidence>
<dbReference type="Pfam" id="PF00025">
    <property type="entry name" value="Arf"/>
    <property type="match status" value="1"/>
</dbReference>
<dbReference type="SMART" id="SM00176">
    <property type="entry name" value="RAN"/>
    <property type="match status" value="1"/>
</dbReference>
<dbReference type="RefSeq" id="XP_033657611.1">
    <property type="nucleotide sequence ID" value="XM_033800112.1"/>
</dbReference>
<dbReference type="Gene3D" id="3.40.50.300">
    <property type="entry name" value="P-loop containing nucleotide triphosphate hydrolases"/>
    <property type="match status" value="1"/>
</dbReference>
<dbReference type="SMART" id="SM00173">
    <property type="entry name" value="RAS"/>
    <property type="match status" value="1"/>
</dbReference>
<dbReference type="GO" id="GO:0003924">
    <property type="term" value="F:GTPase activity"/>
    <property type="evidence" value="ECO:0007669"/>
    <property type="project" value="InterPro"/>
</dbReference>
<comment type="similarity">
    <text evidence="3">Belongs to the small GTPase superfamily. Rab family.</text>
</comment>
<keyword evidence="14" id="KW-0636">Prenylation</keyword>
<dbReference type="InterPro" id="IPR013946">
    <property type="entry name" value="NCA2-like"/>
</dbReference>
<dbReference type="SMART" id="SM00175">
    <property type="entry name" value="RAB"/>
    <property type="match status" value="1"/>
</dbReference>
<evidence type="ECO:0000256" key="15">
    <source>
        <dbReference type="ARBA" id="ARBA00025673"/>
    </source>
</evidence>
<keyword evidence="8" id="KW-0653">Protein transport</keyword>
<dbReference type="AlphaFoldDB" id="A0A6A6JVD8"/>
<protein>
    <submittedName>
        <fullName evidence="18">NCA2-domain-containing protein</fullName>
    </submittedName>
</protein>
<evidence type="ECO:0000256" key="2">
    <source>
        <dbReference type="ARBA" id="ARBA00004342"/>
    </source>
</evidence>
<evidence type="ECO:0000256" key="10">
    <source>
        <dbReference type="ARBA" id="ARBA00023128"/>
    </source>
</evidence>
<dbReference type="GO" id="GO:0005525">
    <property type="term" value="F:GTP binding"/>
    <property type="evidence" value="ECO:0007669"/>
    <property type="project" value="UniProtKB-KW"/>
</dbReference>
<dbReference type="PANTHER" id="PTHR28234">
    <property type="entry name" value="NUCLEAR CONTROL OF ATPASE PROTEIN 2"/>
    <property type="match status" value="1"/>
</dbReference>
<dbReference type="SMART" id="SM00174">
    <property type="entry name" value="RHO"/>
    <property type="match status" value="1"/>
</dbReference>
<evidence type="ECO:0000256" key="17">
    <source>
        <dbReference type="SAM" id="MobiDB-lite"/>
    </source>
</evidence>
<keyword evidence="12" id="KW-0472">Membrane</keyword>
<comment type="function">
    <text evidence="15">Protein transport. Probably involved in vesicular traffic.</text>
</comment>
<dbReference type="PRINTS" id="PR00449">
    <property type="entry name" value="RASTRNSFRMNG"/>
</dbReference>
<evidence type="ECO:0000256" key="6">
    <source>
        <dbReference type="ARBA" id="ARBA00022692"/>
    </source>
</evidence>
<evidence type="ECO:0000313" key="19">
    <source>
        <dbReference type="Proteomes" id="UP000800097"/>
    </source>
</evidence>
<dbReference type="FunFam" id="3.40.50.300:FF:000363">
    <property type="entry name" value="Secretion related GTPase srgA"/>
    <property type="match status" value="1"/>
</dbReference>
<dbReference type="Pfam" id="PF08637">
    <property type="entry name" value="NCA2"/>
    <property type="match status" value="1"/>
</dbReference>
<dbReference type="PROSITE" id="PS51419">
    <property type="entry name" value="RAB"/>
    <property type="match status" value="1"/>
</dbReference>
<keyword evidence="16" id="KW-0175">Coiled coil</keyword>
<evidence type="ECO:0000256" key="8">
    <source>
        <dbReference type="ARBA" id="ARBA00022927"/>
    </source>
</evidence>
<evidence type="ECO:0000313" key="18">
    <source>
        <dbReference type="EMBL" id="KAF2280073.1"/>
    </source>
</evidence>